<gene>
    <name evidence="13" type="primary">thrB</name>
    <name evidence="16" type="ORF">EJN90_10710</name>
</gene>
<evidence type="ECO:0000256" key="8">
    <source>
        <dbReference type="ARBA" id="ARBA00022741"/>
    </source>
</evidence>
<dbReference type="PANTHER" id="PTHR20861">
    <property type="entry name" value="HOMOSERINE/4-DIPHOSPHOCYTIDYL-2-C-METHYL-D-ERYTHRITOL KINASE"/>
    <property type="match status" value="1"/>
</dbReference>
<comment type="catalytic activity">
    <reaction evidence="11 13">
        <text>L-homoserine + ATP = O-phospho-L-homoserine + ADP + H(+)</text>
        <dbReference type="Rhea" id="RHEA:13985"/>
        <dbReference type="ChEBI" id="CHEBI:15378"/>
        <dbReference type="ChEBI" id="CHEBI:30616"/>
        <dbReference type="ChEBI" id="CHEBI:57476"/>
        <dbReference type="ChEBI" id="CHEBI:57590"/>
        <dbReference type="ChEBI" id="CHEBI:456216"/>
        <dbReference type="EC" id="2.7.1.39"/>
    </reaction>
</comment>
<dbReference type="HAMAP" id="MF_00384">
    <property type="entry name" value="Homoser_kinase"/>
    <property type="match status" value="1"/>
</dbReference>
<dbReference type="InterPro" id="IPR013750">
    <property type="entry name" value="GHMP_kinase_C_dom"/>
</dbReference>
<keyword evidence="7 13" id="KW-0791">Threonine biosynthesis</keyword>
<evidence type="ECO:0000256" key="7">
    <source>
        <dbReference type="ARBA" id="ARBA00022697"/>
    </source>
</evidence>
<comment type="function">
    <text evidence="12 13">Catalyzes the ATP-dependent phosphorylation of L-homoserine to L-homoserine phosphate.</text>
</comment>
<evidence type="ECO:0000256" key="6">
    <source>
        <dbReference type="ARBA" id="ARBA00022679"/>
    </source>
</evidence>
<evidence type="ECO:0000256" key="9">
    <source>
        <dbReference type="ARBA" id="ARBA00022777"/>
    </source>
</evidence>
<evidence type="ECO:0000259" key="14">
    <source>
        <dbReference type="Pfam" id="PF00288"/>
    </source>
</evidence>
<feature type="domain" description="GHMP kinase N-terminal" evidence="14">
    <location>
        <begin position="55"/>
        <end position="132"/>
    </location>
</feature>
<keyword evidence="13" id="KW-0963">Cytoplasm</keyword>
<dbReference type="KEGG" id="jeh:EJN90_10710"/>
<dbReference type="Pfam" id="PF08544">
    <property type="entry name" value="GHMP_kinases_C"/>
    <property type="match status" value="1"/>
</dbReference>
<feature type="domain" description="GHMP kinase C-terminal" evidence="15">
    <location>
        <begin position="193"/>
        <end position="271"/>
    </location>
</feature>
<dbReference type="GO" id="GO:0004413">
    <property type="term" value="F:homoserine kinase activity"/>
    <property type="evidence" value="ECO:0007669"/>
    <property type="project" value="UniProtKB-UniRule"/>
</dbReference>
<evidence type="ECO:0000256" key="4">
    <source>
        <dbReference type="ARBA" id="ARBA00017858"/>
    </source>
</evidence>
<dbReference type="Gene3D" id="3.30.70.890">
    <property type="entry name" value="GHMP kinase, C-terminal domain"/>
    <property type="match status" value="1"/>
</dbReference>
<comment type="similarity">
    <text evidence="2 13">Belongs to the GHMP kinase family. Homoserine kinase subfamily.</text>
</comment>
<dbReference type="Pfam" id="PF00288">
    <property type="entry name" value="GHMP_kinases_N"/>
    <property type="match status" value="1"/>
</dbReference>
<evidence type="ECO:0000256" key="5">
    <source>
        <dbReference type="ARBA" id="ARBA00022605"/>
    </source>
</evidence>
<evidence type="ECO:0000256" key="1">
    <source>
        <dbReference type="ARBA" id="ARBA00005015"/>
    </source>
</evidence>
<evidence type="ECO:0000256" key="11">
    <source>
        <dbReference type="ARBA" id="ARBA00049375"/>
    </source>
</evidence>
<evidence type="ECO:0000313" key="17">
    <source>
        <dbReference type="Proteomes" id="UP000273326"/>
    </source>
</evidence>
<sequence>MTVIKVPATSANLGPGFDSIGIAVSLYLELEIVEQAAEWFIEHSVGESIPSDEKNLIIQTALEVADDLTPHHVKMRSDIPPARGLGSSSAAIVAGIELANHLAGLNLSEDEKVQIATRIEGHPDNVMPAIAGNLTFGTIIDSNVIWTKVPFPKTRLIVTVPSRELLTSESRAVMPKNLSLQEAIKGSSIANVMVSALHLGDIDTAGKLMEEDVFHEPYRESLIPELTKIREITHEEGGYGTYLSGAGTTVMTLAKEEVSENILNRIQSEFPDCDVFLTTIDTMGSRVE</sequence>
<dbReference type="InterPro" id="IPR006204">
    <property type="entry name" value="GHMP_kinase_N_dom"/>
</dbReference>
<dbReference type="OrthoDB" id="9769912at2"/>
<dbReference type="SUPFAM" id="SSF54211">
    <property type="entry name" value="Ribosomal protein S5 domain 2-like"/>
    <property type="match status" value="1"/>
</dbReference>
<evidence type="ECO:0000313" key="16">
    <source>
        <dbReference type="EMBL" id="AZP05069.1"/>
    </source>
</evidence>
<keyword evidence="9 13" id="KW-0418">Kinase</keyword>
<comment type="pathway">
    <text evidence="1 13">Amino-acid biosynthesis; L-threonine biosynthesis; L-threonine from L-aspartate: step 4/5.</text>
</comment>
<dbReference type="InterPro" id="IPR036554">
    <property type="entry name" value="GHMP_kinase_C_sf"/>
</dbReference>
<evidence type="ECO:0000256" key="10">
    <source>
        <dbReference type="ARBA" id="ARBA00022840"/>
    </source>
</evidence>
<dbReference type="GO" id="GO:0005737">
    <property type="term" value="C:cytoplasm"/>
    <property type="evidence" value="ECO:0007669"/>
    <property type="project" value="UniProtKB-SubCell"/>
</dbReference>
<accession>A0A3Q9BLL0</accession>
<feature type="binding site" evidence="13">
    <location>
        <begin position="80"/>
        <end position="90"/>
    </location>
    <ligand>
        <name>ATP</name>
        <dbReference type="ChEBI" id="CHEBI:30616"/>
    </ligand>
</feature>
<protein>
    <recommendedName>
        <fullName evidence="4 13">Homoserine kinase</fullName>
        <shortName evidence="13">HK</shortName>
        <shortName evidence="13">HSK</shortName>
        <ecNumber evidence="3 13">2.7.1.39</ecNumber>
    </recommendedName>
</protein>
<keyword evidence="6 13" id="KW-0808">Transferase</keyword>
<dbReference type="InterPro" id="IPR006203">
    <property type="entry name" value="GHMP_knse_ATP-bd_CS"/>
</dbReference>
<dbReference type="SUPFAM" id="SSF55060">
    <property type="entry name" value="GHMP Kinase, C-terminal domain"/>
    <property type="match status" value="1"/>
</dbReference>
<evidence type="ECO:0000256" key="3">
    <source>
        <dbReference type="ARBA" id="ARBA00012078"/>
    </source>
</evidence>
<dbReference type="AlphaFoldDB" id="A0A3Q9BLL0"/>
<evidence type="ECO:0000259" key="15">
    <source>
        <dbReference type="Pfam" id="PF08544"/>
    </source>
</evidence>
<dbReference type="EMBL" id="CP034465">
    <property type="protein sequence ID" value="AZP05069.1"/>
    <property type="molecule type" value="Genomic_DNA"/>
</dbReference>
<dbReference type="InterPro" id="IPR014721">
    <property type="entry name" value="Ribsml_uS5_D2-typ_fold_subgr"/>
</dbReference>
<comment type="subcellular location">
    <subcellularLocation>
        <location evidence="13">Cytoplasm</location>
    </subcellularLocation>
</comment>
<keyword evidence="8 13" id="KW-0547">Nucleotide-binding</keyword>
<keyword evidence="17" id="KW-1185">Reference proteome</keyword>
<dbReference type="InterPro" id="IPR020568">
    <property type="entry name" value="Ribosomal_Su5_D2-typ_SF"/>
</dbReference>
<dbReference type="PANTHER" id="PTHR20861:SF1">
    <property type="entry name" value="HOMOSERINE KINASE"/>
    <property type="match status" value="1"/>
</dbReference>
<proteinExistence type="inferred from homology"/>
<dbReference type="InterPro" id="IPR000870">
    <property type="entry name" value="Homoserine_kinase"/>
</dbReference>
<keyword evidence="10 13" id="KW-0067">ATP-binding</keyword>
<dbReference type="Proteomes" id="UP000273326">
    <property type="component" value="Chromosome"/>
</dbReference>
<dbReference type="RefSeq" id="WP_126111093.1">
    <property type="nucleotide sequence ID" value="NZ_CP034465.1"/>
</dbReference>
<dbReference type="PROSITE" id="PS00627">
    <property type="entry name" value="GHMP_KINASES_ATP"/>
    <property type="match status" value="1"/>
</dbReference>
<dbReference type="PRINTS" id="PR00958">
    <property type="entry name" value="HOMSERKINASE"/>
</dbReference>
<name>A0A3Q9BLL0_9LACT</name>
<dbReference type="NCBIfam" id="TIGR00191">
    <property type="entry name" value="thrB"/>
    <property type="match status" value="1"/>
</dbReference>
<dbReference type="Gene3D" id="3.30.230.10">
    <property type="match status" value="1"/>
</dbReference>
<dbReference type="GO" id="GO:0005524">
    <property type="term" value="F:ATP binding"/>
    <property type="evidence" value="ECO:0007669"/>
    <property type="project" value="UniProtKB-UniRule"/>
</dbReference>
<evidence type="ECO:0000256" key="12">
    <source>
        <dbReference type="ARBA" id="ARBA00049954"/>
    </source>
</evidence>
<evidence type="ECO:0000256" key="13">
    <source>
        <dbReference type="HAMAP-Rule" id="MF_00384"/>
    </source>
</evidence>
<evidence type="ECO:0000256" key="2">
    <source>
        <dbReference type="ARBA" id="ARBA00007370"/>
    </source>
</evidence>
<dbReference type="GO" id="GO:0009088">
    <property type="term" value="P:threonine biosynthetic process"/>
    <property type="evidence" value="ECO:0007669"/>
    <property type="project" value="UniProtKB-UniRule"/>
</dbReference>
<dbReference type="EC" id="2.7.1.39" evidence="3 13"/>
<reference evidence="17" key="1">
    <citation type="submission" date="2018-12" db="EMBL/GenBank/DDBJ databases">
        <title>Complete genome sequencing of Jeotgalibaca sp. H21T32.</title>
        <authorList>
            <person name="Bae J.-W."/>
            <person name="Lee S.-Y."/>
        </authorList>
    </citation>
    <scope>NUCLEOTIDE SEQUENCE [LARGE SCALE GENOMIC DNA]</scope>
    <source>
        <strain evidence="17">H21T32</strain>
    </source>
</reference>
<organism evidence="16 17">
    <name type="scientific">Jeotgalibaca ciconiae</name>
    <dbReference type="NCBI Taxonomy" id="2496265"/>
    <lineage>
        <taxon>Bacteria</taxon>
        <taxon>Bacillati</taxon>
        <taxon>Bacillota</taxon>
        <taxon>Bacilli</taxon>
        <taxon>Lactobacillales</taxon>
        <taxon>Carnobacteriaceae</taxon>
        <taxon>Jeotgalibaca</taxon>
    </lineage>
</organism>
<dbReference type="PIRSF" id="PIRSF000676">
    <property type="entry name" value="Homoser_kin"/>
    <property type="match status" value="1"/>
</dbReference>
<keyword evidence="5 13" id="KW-0028">Amino-acid biosynthesis</keyword>
<dbReference type="UniPathway" id="UPA00050">
    <property type="reaction ID" value="UER00064"/>
</dbReference>